<dbReference type="RefSeq" id="WP_012927599.1">
    <property type="nucleotide sequence ID" value="NC_013730.1"/>
</dbReference>
<dbReference type="InterPro" id="IPR001969">
    <property type="entry name" value="Aspartic_peptidase_AS"/>
</dbReference>
<protein>
    <submittedName>
        <fullName evidence="1">Peptidase A2A, retrovirus RVP subgroup</fullName>
    </submittedName>
</protein>
<dbReference type="KEGG" id="sli:Slin_3060"/>
<dbReference type="eggNOG" id="COG3577">
    <property type="taxonomic scope" value="Bacteria"/>
</dbReference>
<organism evidence="1 2">
    <name type="scientific">Spirosoma linguale (strain ATCC 33905 / DSM 74 / LMG 10896 / Claus 1)</name>
    <dbReference type="NCBI Taxonomy" id="504472"/>
    <lineage>
        <taxon>Bacteria</taxon>
        <taxon>Pseudomonadati</taxon>
        <taxon>Bacteroidota</taxon>
        <taxon>Cytophagia</taxon>
        <taxon>Cytophagales</taxon>
        <taxon>Cytophagaceae</taxon>
        <taxon>Spirosoma</taxon>
    </lineage>
</organism>
<reference evidence="1 2" key="1">
    <citation type="journal article" date="2010" name="Stand. Genomic Sci.">
        <title>Complete genome sequence of Spirosoma linguale type strain (1).</title>
        <authorList>
            <person name="Lail K."/>
            <person name="Sikorski J."/>
            <person name="Saunders E."/>
            <person name="Lapidus A."/>
            <person name="Glavina Del Rio T."/>
            <person name="Copeland A."/>
            <person name="Tice H."/>
            <person name="Cheng J.-F."/>
            <person name="Lucas S."/>
            <person name="Nolan M."/>
            <person name="Bruce D."/>
            <person name="Goodwin L."/>
            <person name="Pitluck S."/>
            <person name="Ivanova N."/>
            <person name="Mavromatis K."/>
            <person name="Ovchinnikova G."/>
            <person name="Pati A."/>
            <person name="Chen A."/>
            <person name="Palaniappan K."/>
            <person name="Land M."/>
            <person name="Hauser L."/>
            <person name="Chang Y.-J."/>
            <person name="Jeffries C.D."/>
            <person name="Chain P."/>
            <person name="Brettin T."/>
            <person name="Detter J.C."/>
            <person name="Schuetze A."/>
            <person name="Rohde M."/>
            <person name="Tindall B.J."/>
            <person name="Goeker M."/>
            <person name="Bristow J."/>
            <person name="Eisen J.A."/>
            <person name="Markowitz V."/>
            <person name="Hugenholtz P."/>
            <person name="Kyrpides N.C."/>
            <person name="Klenk H.-P."/>
            <person name="Chen F."/>
        </authorList>
    </citation>
    <scope>NUCLEOTIDE SEQUENCE [LARGE SCALE GENOMIC DNA]</scope>
    <source>
        <strain evidence="2">ATCC 33905 / DSM 74 / LMG 10896 / Claus 1</strain>
    </source>
</reference>
<dbReference type="SUPFAM" id="SSF50630">
    <property type="entry name" value="Acid proteases"/>
    <property type="match status" value="1"/>
</dbReference>
<dbReference type="HOGENOM" id="CLU_2071647_0_0_10"/>
<dbReference type="InterPro" id="IPR021109">
    <property type="entry name" value="Peptidase_aspartic_dom_sf"/>
</dbReference>
<sequence length="118" mass="13349">MRLSIRGHPIVEVKINGRVCRLIVDTGAQRTLLSRQFVRKLKSEKLTDVTVSNYDGRMVAGSLLIVDSLTLPNLTIKHLPVIEAQMPLPFMGTDGLLGWDVLRQFVITINYSDRRFTL</sequence>
<evidence type="ECO:0000313" key="1">
    <source>
        <dbReference type="EMBL" id="ADB39071.1"/>
    </source>
</evidence>
<accession>D2QLC4</accession>
<dbReference type="AlphaFoldDB" id="D2QLC4"/>
<keyword evidence="2" id="KW-1185">Reference proteome</keyword>
<dbReference type="Proteomes" id="UP000002028">
    <property type="component" value="Chromosome"/>
</dbReference>
<proteinExistence type="predicted"/>
<gene>
    <name evidence="1" type="ordered locus">Slin_3060</name>
</gene>
<dbReference type="Pfam" id="PF13975">
    <property type="entry name" value="gag-asp_proteas"/>
    <property type="match status" value="1"/>
</dbReference>
<dbReference type="EMBL" id="CP001769">
    <property type="protein sequence ID" value="ADB39071.1"/>
    <property type="molecule type" value="Genomic_DNA"/>
</dbReference>
<evidence type="ECO:0000313" key="2">
    <source>
        <dbReference type="Proteomes" id="UP000002028"/>
    </source>
</evidence>
<dbReference type="GO" id="GO:0004190">
    <property type="term" value="F:aspartic-type endopeptidase activity"/>
    <property type="evidence" value="ECO:0007669"/>
    <property type="project" value="InterPro"/>
</dbReference>
<dbReference type="STRING" id="504472.Slin_3060"/>
<name>D2QLC4_SPILD</name>
<dbReference type="GO" id="GO:0006508">
    <property type="term" value="P:proteolysis"/>
    <property type="evidence" value="ECO:0007669"/>
    <property type="project" value="InterPro"/>
</dbReference>
<dbReference type="PROSITE" id="PS00141">
    <property type="entry name" value="ASP_PROTEASE"/>
    <property type="match status" value="1"/>
</dbReference>
<dbReference type="InterPro" id="IPR034122">
    <property type="entry name" value="Retropepsin-like_bacterial"/>
</dbReference>
<dbReference type="Gene3D" id="2.40.70.10">
    <property type="entry name" value="Acid Proteases"/>
    <property type="match status" value="1"/>
</dbReference>
<dbReference type="CDD" id="cd05483">
    <property type="entry name" value="retropepsin_like_bacteria"/>
    <property type="match status" value="1"/>
</dbReference>